<evidence type="ECO:0000256" key="1">
    <source>
        <dbReference type="ARBA" id="ARBA00000142"/>
    </source>
</evidence>
<dbReference type="InterPro" id="IPR025763">
    <property type="entry name" value="Trm8_euk"/>
</dbReference>
<evidence type="ECO:0000256" key="11">
    <source>
        <dbReference type="SAM" id="Coils"/>
    </source>
</evidence>
<feature type="active site" evidence="9">
    <location>
        <position position="159"/>
    </location>
</feature>
<sequence>MAPKRAREEEGGAQAQQEEVKAPRKALYRMRAHSNPLNDASFPVPLSPAHCDWVAHYPELHAKAAAAGEAPPEVDFADVGCGFGGLTVRLAEAYPDKLVLGMELRDKVTEYVKERIIALRKQHPGQYQNASVVRTNAMKFLTNYFKKGQLTKLFFLFADPHFKAANHRRRIIQRTLLAEYAYLLRPGGLLYTITDVEDLGNWQRDKLEAHPLFERVSEEELENDPAAQLLLEGTEEGQKVKRNGGKTWRHVYRRIAGPADAAAAAEGGAAAAAAEGGAAAAAAGSDAGQWCWGAAHAAAGAAQLAYLDEGCLIYPAGHSLVLYQPDARVQRLLAGGPEARPTAFAACPAKRLLALAERGPERSTITVFDAQTLKRRKVLAPPADAAKEFVAVAFSADGRLLVAQGGAPDWTLCLWAWEKAKLVASVRTVTQPGHAAVQCAFQPGDDLQLISVVGEGTCCLYQIEAGNTLRALPTALAKRESQGYTCHAWLLDGDAAGGGGEAALVVGTKRGEVLIVAQGEVKQALVLEDGAAVESLAAHSKGFVVGTSNGMLCAYERDSDSKPYRLLKSFPVPSGGSGSGAAAADAGAAAPAAAAPSAAPAVAVAAAVGAGPAPPRVCSLAVCPGDEGIACLTSDAQLLQLAVAPGARKGVFSGLQPLGPAFHAGEITGLATCVRRPVVATAGADRTLRVWNWQDKSAELVKAFDEPAHSLALHPTGYLLLAGFADKLRLMTVMSDDLRVIKELPIKAARDCCFSNGGQYFSAVNGNTVHVFDTYTCASLVVLRGHNGKVRGLWWSPDDATLITAGVDGAVYEWRVQEGRRARDFVQKGWSYTAVAGMHGSAAGAGPAAASVFVASLDKKLRLLEETTAGSGLAVTAEVEAGTVITQLVAPGPGGRLLFAATEDGSVRAYKLPLTPDFHAVRCGGAPVTRLALTRDESTLFAATADGCLHVLDVRDRDAARFLTRREGEGLPFSEEVLVGRGDIDERRERMAELEAQVAEVTAQNEYQLKLRDLALNEKVRELTDKAAAEAAAAAERYNALLADRAELEARYEARLRSAEEQASAQVVALDSQFQQKLIHDMERYQELADSKEALAARWEKQAAATAAAHAKEVEELTASHRAQLAEERSRYGSLALQKEDAAQEAAEVRRQMEEDVDREVEELKERYRKELQVEGDANLRLKGENGLLRKRFDEQLKAIEEGKGALRAAEAEKRQLQGVIEGLRRDVAALQRDVAGRDEAIAEKEKRILELKHSTQELEKFKFVLEYSIGELRAQLDPKSAELADMRGKVEDMEALVGEVGRSHADVALELEGRKQREAALHKEIARERAALAEAKHKIKQMQCGIALAVEHIQSPDQLKAAVKQLYQSHAAAAEGSKAKGAGSSAAEAAAAGSDGAQAGADAASQRQIATLQHSVEQLRAALEAEKRSAAANHRRMVAENAELIARLREYARRLAQGLPLVGGLQGGNIARIVVRLRPGAHCAVQWRMTHLLCPLGASVGSIAQMQCGIALAVEHIQSPDQLKAAVKQLYQSHAAAAEGSKAKGAGSSAAEAAAAGSDGAQAGADAASQRQIATLQHSVEQLRAALEAEKRSAAANHRRMVAENAELIARLREVQGSSAAGPSGCASRASPSRALGMNSSRASPSRGGAASSCGGSEGGGSGSPSRRPTSSRPASSTSCGTGH</sequence>
<gene>
    <name evidence="13" type="ORF">C2E21_3731</name>
</gene>
<evidence type="ECO:0000256" key="2">
    <source>
        <dbReference type="ARBA" id="ARBA00022555"/>
    </source>
</evidence>
<feature type="repeat" description="WD" evidence="10">
    <location>
        <begin position="660"/>
        <end position="701"/>
    </location>
</feature>
<comment type="pathway">
    <text evidence="9">tRNA modification; N(7)-methylguanine-tRNA biosynthesis.</text>
</comment>
<dbReference type="GO" id="GO:0005634">
    <property type="term" value="C:nucleus"/>
    <property type="evidence" value="ECO:0007669"/>
    <property type="project" value="UniProtKB-SubCell"/>
</dbReference>
<dbReference type="PROSITE" id="PS51625">
    <property type="entry name" value="SAM_MT_TRMB"/>
    <property type="match status" value="1"/>
</dbReference>
<keyword evidence="7 9" id="KW-0694">RNA-binding</keyword>
<keyword evidence="2 9" id="KW-0820">tRNA-binding</keyword>
<evidence type="ECO:0000256" key="10">
    <source>
        <dbReference type="PROSITE-ProRule" id="PRU00221"/>
    </source>
</evidence>
<dbReference type="InterPro" id="IPR001680">
    <property type="entry name" value="WD40_rpt"/>
</dbReference>
<keyword evidence="13" id="KW-0969">Cilium</keyword>
<comment type="similarity">
    <text evidence="9">Belongs to the class I-like SAM-binding methyltransferase superfamily. TrmB family.</text>
</comment>
<feature type="binding site" evidence="9">
    <location>
        <begin position="234"/>
        <end position="236"/>
    </location>
    <ligand>
        <name>S-adenosyl-L-methionine</name>
        <dbReference type="ChEBI" id="CHEBI:59789"/>
    </ligand>
</feature>
<name>A0A2P6TUB7_CHLSO</name>
<comment type="function">
    <text evidence="9">Catalyzes the formation of N(7)-methylguanine at position 46 (m7G46) in tRNA.</text>
</comment>
<feature type="compositionally biased region" description="Low complexity" evidence="12">
    <location>
        <begin position="1618"/>
        <end position="1656"/>
    </location>
</feature>
<dbReference type="PROSITE" id="PS50294">
    <property type="entry name" value="WD_REPEATS_REGION"/>
    <property type="match status" value="1"/>
</dbReference>
<keyword evidence="6 9" id="KW-0819">tRNA processing</keyword>
<evidence type="ECO:0000256" key="7">
    <source>
        <dbReference type="ARBA" id="ARBA00022884"/>
    </source>
</evidence>
<organism evidence="13 14">
    <name type="scientific">Chlorella sorokiniana</name>
    <name type="common">Freshwater green alga</name>
    <dbReference type="NCBI Taxonomy" id="3076"/>
    <lineage>
        <taxon>Eukaryota</taxon>
        <taxon>Viridiplantae</taxon>
        <taxon>Chlorophyta</taxon>
        <taxon>core chlorophytes</taxon>
        <taxon>Trebouxiophyceae</taxon>
        <taxon>Chlorellales</taxon>
        <taxon>Chlorellaceae</taxon>
        <taxon>Chlorella clade</taxon>
        <taxon>Chlorella</taxon>
    </lineage>
</organism>
<dbReference type="InterPro" id="IPR015943">
    <property type="entry name" value="WD40/YVTN_repeat-like_dom_sf"/>
</dbReference>
<keyword evidence="11" id="KW-0175">Coiled coil</keyword>
<evidence type="ECO:0000256" key="6">
    <source>
        <dbReference type="ARBA" id="ARBA00022694"/>
    </source>
</evidence>
<feature type="region of interest" description="Disordered" evidence="12">
    <location>
        <begin position="1617"/>
        <end position="1685"/>
    </location>
</feature>
<feature type="coiled-coil region" evidence="11">
    <location>
        <begin position="1207"/>
        <end position="1234"/>
    </location>
</feature>
<feature type="binding site" evidence="9">
    <location>
        <begin position="103"/>
        <end position="104"/>
    </location>
    <ligand>
        <name>S-adenosyl-L-methionine</name>
        <dbReference type="ChEBI" id="CHEBI:59789"/>
    </ligand>
</feature>
<reference evidence="13 14" key="1">
    <citation type="journal article" date="2018" name="Plant J.">
        <title>Genome sequences of Chlorella sorokiniana UTEX 1602 and Micractinium conductrix SAG 241.80: implications to maltose excretion by a green alga.</title>
        <authorList>
            <person name="Arriola M.B."/>
            <person name="Velmurugan N."/>
            <person name="Zhang Y."/>
            <person name="Plunkett M.H."/>
            <person name="Hondzo H."/>
            <person name="Barney B.M."/>
        </authorList>
    </citation>
    <scope>NUCLEOTIDE SEQUENCE [LARGE SCALE GENOMIC DNA]</scope>
    <source>
        <strain evidence="14">UTEX 1602</strain>
    </source>
</reference>
<keyword evidence="10" id="KW-0853">WD repeat</keyword>
<evidence type="ECO:0000256" key="9">
    <source>
        <dbReference type="HAMAP-Rule" id="MF_03055"/>
    </source>
</evidence>
<dbReference type="STRING" id="3076.A0A2P6TUB7"/>
<dbReference type="InterPro" id="IPR011047">
    <property type="entry name" value="Quinoprotein_ADH-like_sf"/>
</dbReference>
<dbReference type="HAMAP" id="MF_03055">
    <property type="entry name" value="tRNA_methyltr_TrmB_euk"/>
    <property type="match status" value="1"/>
</dbReference>
<keyword evidence="5 9" id="KW-0949">S-adenosyl-L-methionine</keyword>
<dbReference type="PROSITE" id="PS50082">
    <property type="entry name" value="WD_REPEATS_2"/>
    <property type="match status" value="2"/>
</dbReference>
<keyword evidence="13" id="KW-0966">Cell projection</keyword>
<keyword evidence="13" id="KW-0282">Flagellum</keyword>
<dbReference type="Proteomes" id="UP000239899">
    <property type="component" value="Unassembled WGS sequence"/>
</dbReference>
<dbReference type="UniPathway" id="UPA00989"/>
<keyword evidence="8 9" id="KW-0539">Nucleus</keyword>
<dbReference type="Gene3D" id="1.10.287.1490">
    <property type="match status" value="1"/>
</dbReference>
<evidence type="ECO:0000256" key="5">
    <source>
        <dbReference type="ARBA" id="ARBA00022691"/>
    </source>
</evidence>
<dbReference type="CDD" id="cd02440">
    <property type="entry name" value="AdoMet_MTases"/>
    <property type="match status" value="1"/>
</dbReference>
<dbReference type="OrthoDB" id="47276at2759"/>
<feature type="compositionally biased region" description="Basic and acidic residues" evidence="12">
    <location>
        <begin position="1"/>
        <end position="10"/>
    </location>
</feature>
<dbReference type="GO" id="GO:0008176">
    <property type="term" value="F:tRNA (guanine(46)-N7)-methyltransferase activity"/>
    <property type="evidence" value="ECO:0007669"/>
    <property type="project" value="UniProtKB-UniRule"/>
</dbReference>
<dbReference type="PANTHER" id="PTHR32215:SF0">
    <property type="entry name" value="CILIA- AND FLAGELLA-ASSOCIATED PROTEIN 57"/>
    <property type="match status" value="1"/>
</dbReference>
<dbReference type="EMBL" id="LHPG02000006">
    <property type="protein sequence ID" value="PRW57644.1"/>
    <property type="molecule type" value="Genomic_DNA"/>
</dbReference>
<proteinExistence type="inferred from homology"/>
<keyword evidence="3 9" id="KW-0489">Methyltransferase</keyword>
<feature type="compositionally biased region" description="Low complexity" evidence="12">
    <location>
        <begin position="1665"/>
        <end position="1685"/>
    </location>
</feature>
<dbReference type="SUPFAM" id="SSF53335">
    <property type="entry name" value="S-adenosyl-L-methionine-dependent methyltransferases"/>
    <property type="match status" value="1"/>
</dbReference>
<evidence type="ECO:0000256" key="3">
    <source>
        <dbReference type="ARBA" id="ARBA00022603"/>
    </source>
</evidence>
<feature type="region of interest" description="Disordered" evidence="12">
    <location>
        <begin position="1"/>
        <end position="23"/>
    </location>
</feature>
<evidence type="ECO:0000313" key="13">
    <source>
        <dbReference type="EMBL" id="PRW57644.1"/>
    </source>
</evidence>
<protein>
    <recommendedName>
        <fullName evidence="9">tRNA (guanine-N(7)-)-methyltransferase</fullName>
        <ecNumber evidence="9">2.1.1.33</ecNumber>
    </recommendedName>
    <alternativeName>
        <fullName evidence="9">tRNA (guanine(46)-N(7))-methyltransferase</fullName>
    </alternativeName>
    <alternativeName>
        <fullName evidence="9">tRNA(m7G46)-methyltransferase</fullName>
    </alternativeName>
</protein>
<evidence type="ECO:0000256" key="12">
    <source>
        <dbReference type="SAM" id="MobiDB-lite"/>
    </source>
</evidence>
<dbReference type="SMART" id="SM00320">
    <property type="entry name" value="WD40"/>
    <property type="match status" value="8"/>
</dbReference>
<dbReference type="InterPro" id="IPR003358">
    <property type="entry name" value="tRNA_(Gua-N-7)_MeTrfase_Trmb"/>
</dbReference>
<accession>A0A2P6TUB7</accession>
<dbReference type="Pfam" id="PF00400">
    <property type="entry name" value="WD40"/>
    <property type="match status" value="2"/>
</dbReference>
<keyword evidence="4 9" id="KW-0808">Transferase</keyword>
<feature type="binding site" evidence="9">
    <location>
        <position position="80"/>
    </location>
    <ligand>
        <name>S-adenosyl-L-methionine</name>
        <dbReference type="ChEBI" id="CHEBI:59789"/>
    </ligand>
</feature>
<keyword evidence="14" id="KW-1185">Reference proteome</keyword>
<dbReference type="InterPro" id="IPR029063">
    <property type="entry name" value="SAM-dependent_MTases_sf"/>
</dbReference>
<feature type="binding site" evidence="9">
    <location>
        <position position="156"/>
    </location>
    <ligand>
        <name>S-adenosyl-L-methionine</name>
        <dbReference type="ChEBI" id="CHEBI:59789"/>
    </ligand>
</feature>
<feature type="binding site" evidence="9">
    <location>
        <begin position="136"/>
        <end position="137"/>
    </location>
    <ligand>
        <name>S-adenosyl-L-methionine</name>
        <dbReference type="ChEBI" id="CHEBI:59789"/>
    </ligand>
</feature>
<dbReference type="NCBIfam" id="TIGR00091">
    <property type="entry name" value="tRNA (guanosine(46)-N7)-methyltransferase TrmB"/>
    <property type="match status" value="1"/>
</dbReference>
<feature type="coiled-coil region" evidence="11">
    <location>
        <begin position="1136"/>
        <end position="1174"/>
    </location>
</feature>
<evidence type="ECO:0000313" key="14">
    <source>
        <dbReference type="Proteomes" id="UP000239899"/>
    </source>
</evidence>
<evidence type="ECO:0000256" key="8">
    <source>
        <dbReference type="ARBA" id="ARBA00023242"/>
    </source>
</evidence>
<dbReference type="SUPFAM" id="SSF50998">
    <property type="entry name" value="Quinoprotein alcohol dehydrogenase-like"/>
    <property type="match status" value="1"/>
</dbReference>
<feature type="repeat" description="WD" evidence="10">
    <location>
        <begin position="783"/>
        <end position="824"/>
    </location>
</feature>
<comment type="caution">
    <text evidence="13">The sequence shown here is derived from an EMBL/GenBank/DDBJ whole genome shotgun (WGS) entry which is preliminary data.</text>
</comment>
<dbReference type="Gene3D" id="3.40.50.150">
    <property type="entry name" value="Vaccinia Virus protein VP39"/>
    <property type="match status" value="1"/>
</dbReference>
<dbReference type="PANTHER" id="PTHR32215">
    <property type="entry name" value="CILIA- AND FLAGELLA-ASSOCIATED PROTEIN 57"/>
    <property type="match status" value="1"/>
</dbReference>
<dbReference type="Pfam" id="PF02390">
    <property type="entry name" value="Methyltransf_4"/>
    <property type="match status" value="1"/>
</dbReference>
<comment type="catalytic activity">
    <reaction evidence="1 9">
        <text>guanosine(46) in tRNA + S-adenosyl-L-methionine = N(7)-methylguanosine(46) in tRNA + S-adenosyl-L-homocysteine</text>
        <dbReference type="Rhea" id="RHEA:42708"/>
        <dbReference type="Rhea" id="RHEA-COMP:10188"/>
        <dbReference type="Rhea" id="RHEA-COMP:10189"/>
        <dbReference type="ChEBI" id="CHEBI:57856"/>
        <dbReference type="ChEBI" id="CHEBI:59789"/>
        <dbReference type="ChEBI" id="CHEBI:74269"/>
        <dbReference type="ChEBI" id="CHEBI:74480"/>
        <dbReference type="EC" id="2.1.1.33"/>
    </reaction>
</comment>
<dbReference type="EC" id="2.1.1.33" evidence="9"/>
<dbReference type="InterPro" id="IPR052993">
    <property type="entry name" value="CFA-57"/>
</dbReference>
<dbReference type="GO" id="GO:0000049">
    <property type="term" value="F:tRNA binding"/>
    <property type="evidence" value="ECO:0007669"/>
    <property type="project" value="UniProtKB-UniRule"/>
</dbReference>
<evidence type="ECO:0000256" key="4">
    <source>
        <dbReference type="ARBA" id="ARBA00022679"/>
    </source>
</evidence>
<dbReference type="Gene3D" id="2.130.10.10">
    <property type="entry name" value="YVTN repeat-like/Quinoprotein amine dehydrogenase"/>
    <property type="match status" value="3"/>
</dbReference>
<comment type="subcellular location">
    <subcellularLocation>
        <location evidence="9">Nucleus</location>
    </subcellularLocation>
</comment>